<dbReference type="GO" id="GO:0003723">
    <property type="term" value="F:RNA binding"/>
    <property type="evidence" value="ECO:0007669"/>
    <property type="project" value="InterPro"/>
</dbReference>
<dbReference type="SMART" id="SM00393">
    <property type="entry name" value="R3H"/>
    <property type="match status" value="1"/>
</dbReference>
<dbReference type="PANTHER" id="PTHR35800">
    <property type="entry name" value="PROTEIN JAG"/>
    <property type="match status" value="1"/>
</dbReference>
<dbReference type="STRING" id="71999.KPaMU14_12580"/>
<feature type="compositionally biased region" description="Polar residues" evidence="1">
    <location>
        <begin position="1"/>
        <end position="12"/>
    </location>
</feature>
<feature type="domain" description="R3H" evidence="2">
    <location>
        <begin position="152"/>
        <end position="217"/>
    </location>
</feature>
<dbReference type="GeneID" id="93316191"/>
<comment type="caution">
    <text evidence="3">The sequence shown here is derived from an EMBL/GenBank/DDBJ whole genome shotgun (WGS) entry which is preliminary data.</text>
</comment>
<dbReference type="InterPro" id="IPR039247">
    <property type="entry name" value="KhpB"/>
</dbReference>
<name>M2WEN1_9MICC</name>
<dbReference type="PROSITE" id="PS51061">
    <property type="entry name" value="R3H"/>
    <property type="match status" value="1"/>
</dbReference>
<feature type="region of interest" description="Disordered" evidence="1">
    <location>
        <begin position="1"/>
        <end position="61"/>
    </location>
</feature>
<feature type="compositionally biased region" description="Low complexity" evidence="1">
    <location>
        <begin position="29"/>
        <end position="40"/>
    </location>
</feature>
<dbReference type="CDD" id="cd02644">
    <property type="entry name" value="R3H_jag"/>
    <property type="match status" value="1"/>
</dbReference>
<dbReference type="EMBL" id="ANHZ02000007">
    <property type="protein sequence ID" value="EME36977.1"/>
    <property type="molecule type" value="Genomic_DNA"/>
</dbReference>
<evidence type="ECO:0000313" key="4">
    <source>
        <dbReference type="Proteomes" id="UP000009877"/>
    </source>
</evidence>
<feature type="region of interest" description="Disordered" evidence="1">
    <location>
        <begin position="197"/>
        <end position="217"/>
    </location>
</feature>
<proteinExistence type="predicted"/>
<dbReference type="Gene3D" id="3.30.300.20">
    <property type="match status" value="1"/>
</dbReference>
<gene>
    <name evidence="3" type="ORF">C884_02337</name>
</gene>
<dbReference type="InterPro" id="IPR015946">
    <property type="entry name" value="KH_dom-like_a/b"/>
</dbReference>
<dbReference type="PANTHER" id="PTHR35800:SF1">
    <property type="entry name" value="RNA-BINDING PROTEIN KHPB"/>
    <property type="match status" value="1"/>
</dbReference>
<protein>
    <submittedName>
        <fullName evidence="3">RNA-binding protein Jag</fullName>
    </submittedName>
</protein>
<organism evidence="3 4">
    <name type="scientific">Kocuria palustris PEL</name>
    <dbReference type="NCBI Taxonomy" id="1236550"/>
    <lineage>
        <taxon>Bacteria</taxon>
        <taxon>Bacillati</taxon>
        <taxon>Actinomycetota</taxon>
        <taxon>Actinomycetes</taxon>
        <taxon>Micrococcales</taxon>
        <taxon>Micrococcaceae</taxon>
        <taxon>Kocuria</taxon>
    </lineage>
</organism>
<accession>M2WEN1</accession>
<dbReference type="Proteomes" id="UP000009877">
    <property type="component" value="Unassembled WGS sequence"/>
</dbReference>
<evidence type="ECO:0000259" key="2">
    <source>
        <dbReference type="PROSITE" id="PS51061"/>
    </source>
</evidence>
<keyword evidence="4" id="KW-1185">Reference proteome</keyword>
<dbReference type="InterPro" id="IPR034079">
    <property type="entry name" value="R3H_KhpB"/>
</dbReference>
<feature type="compositionally biased region" description="Basic and acidic residues" evidence="1">
    <location>
        <begin position="197"/>
        <end position="208"/>
    </location>
</feature>
<dbReference type="AlphaFoldDB" id="M2WEN1"/>
<dbReference type="RefSeq" id="WP_006214380.1">
    <property type="nucleotide sequence ID" value="NZ_ANHZ02000007.1"/>
</dbReference>
<sequence>MSENQHSEQAQDSAPEGVQIQDLEPGQKVDASAVVAGVDVPQDDEAAAASAEQSDQDDDELDPLVEEGEVAADYLEELLDLADLDGDIDIEVRNGRTYLSVVTEEEGDDGLDMLVGKDGEVLEALQELVRLAVLAGTEQRSRLVLDIAGHRLARAEQLRELARRAVQSVRGSGEPVHLDPLSPYERKIVHDVVAEEGMHSESEGEGPGRHIVVSANG</sequence>
<reference evidence="3 4" key="1">
    <citation type="journal article" date="2014" name="Genome Announc.">
        <title>Draft Genome Sequence of Kocuria palustris PEL.</title>
        <authorList>
            <person name="Sharma G."/>
            <person name="Khatri I."/>
            <person name="Subramanian S."/>
        </authorList>
    </citation>
    <scope>NUCLEOTIDE SEQUENCE [LARGE SCALE GENOMIC DNA]</scope>
    <source>
        <strain evidence="3 4">PEL</strain>
    </source>
</reference>
<evidence type="ECO:0000256" key="1">
    <source>
        <dbReference type="SAM" id="MobiDB-lite"/>
    </source>
</evidence>
<dbReference type="Pfam" id="PF01424">
    <property type="entry name" value="R3H"/>
    <property type="match status" value="1"/>
</dbReference>
<dbReference type="InterPro" id="IPR001374">
    <property type="entry name" value="R3H_dom"/>
</dbReference>
<evidence type="ECO:0000313" key="3">
    <source>
        <dbReference type="EMBL" id="EME36977.1"/>
    </source>
</evidence>
<dbReference type="SUPFAM" id="SSF82708">
    <property type="entry name" value="R3H domain"/>
    <property type="match status" value="1"/>
</dbReference>
<dbReference type="Gene3D" id="3.30.1370.50">
    <property type="entry name" value="R3H-like domain"/>
    <property type="match status" value="1"/>
</dbReference>
<dbReference type="InterPro" id="IPR036867">
    <property type="entry name" value="R3H_dom_sf"/>
</dbReference>